<evidence type="ECO:0000256" key="1">
    <source>
        <dbReference type="SAM" id="Coils"/>
    </source>
</evidence>
<dbReference type="EMBL" id="AXCR01000007">
    <property type="protein sequence ID" value="KJR84090.1"/>
    <property type="molecule type" value="Genomic_DNA"/>
</dbReference>
<dbReference type="OrthoDB" id="3918393at2759"/>
<feature type="region of interest" description="Disordered" evidence="2">
    <location>
        <begin position="64"/>
        <end position="216"/>
    </location>
</feature>
<organism evidence="3 4">
    <name type="scientific">Sporothrix schenckii 1099-18</name>
    <dbReference type="NCBI Taxonomy" id="1397361"/>
    <lineage>
        <taxon>Eukaryota</taxon>
        <taxon>Fungi</taxon>
        <taxon>Dikarya</taxon>
        <taxon>Ascomycota</taxon>
        <taxon>Pezizomycotina</taxon>
        <taxon>Sordariomycetes</taxon>
        <taxon>Sordariomycetidae</taxon>
        <taxon>Ophiostomatales</taxon>
        <taxon>Ophiostomataceae</taxon>
        <taxon>Sporothrix</taxon>
    </lineage>
</organism>
<evidence type="ECO:0000256" key="2">
    <source>
        <dbReference type="SAM" id="MobiDB-lite"/>
    </source>
</evidence>
<dbReference type="AlphaFoldDB" id="A0A0F2M5M1"/>
<accession>A0A0F2M5M1</accession>
<dbReference type="GeneID" id="27671069"/>
<dbReference type="VEuPathDB" id="FungiDB:SPSK_09216"/>
<reference evidence="3 4" key="1">
    <citation type="journal article" date="2014" name="BMC Genomics">
        <title>Comparative genomics of the major fungal agents of human and animal Sporotrichosis: Sporothrix schenckii and Sporothrix brasiliensis.</title>
        <authorList>
            <person name="Teixeira M.M."/>
            <person name="de Almeida L.G."/>
            <person name="Kubitschek-Barreira P."/>
            <person name="Alves F.L."/>
            <person name="Kioshima E.S."/>
            <person name="Abadio A.K."/>
            <person name="Fernandes L."/>
            <person name="Derengowski L.S."/>
            <person name="Ferreira K.S."/>
            <person name="Souza R.C."/>
            <person name="Ruiz J.C."/>
            <person name="de Andrade N.C."/>
            <person name="Paes H.C."/>
            <person name="Nicola A.M."/>
            <person name="Albuquerque P."/>
            <person name="Gerber A.L."/>
            <person name="Martins V.P."/>
            <person name="Peconick L.D."/>
            <person name="Neto A.V."/>
            <person name="Chaucanez C.B."/>
            <person name="Silva P.A."/>
            <person name="Cunha O.L."/>
            <person name="de Oliveira F.F."/>
            <person name="dos Santos T.C."/>
            <person name="Barros A.L."/>
            <person name="Soares M.A."/>
            <person name="de Oliveira L.M."/>
            <person name="Marini M.M."/>
            <person name="Villalobos-Duno H."/>
            <person name="Cunha M.M."/>
            <person name="de Hoog S."/>
            <person name="da Silveira J.F."/>
            <person name="Henrissat B."/>
            <person name="Nino-Vega G.A."/>
            <person name="Cisalpino P.S."/>
            <person name="Mora-Montes H.M."/>
            <person name="Almeida S.R."/>
            <person name="Stajich J.E."/>
            <person name="Lopes-Bezerra L.M."/>
            <person name="Vasconcelos A.T."/>
            <person name="Felipe M.S."/>
        </authorList>
    </citation>
    <scope>NUCLEOTIDE SEQUENCE [LARGE SCALE GENOMIC DNA]</scope>
    <source>
        <strain evidence="3 4">1099-18</strain>
    </source>
</reference>
<proteinExistence type="predicted"/>
<feature type="compositionally biased region" description="Low complexity" evidence="2">
    <location>
        <begin position="73"/>
        <end position="108"/>
    </location>
</feature>
<keyword evidence="1" id="KW-0175">Coiled coil</keyword>
<feature type="compositionally biased region" description="Low complexity" evidence="2">
    <location>
        <begin position="25"/>
        <end position="40"/>
    </location>
</feature>
<evidence type="ECO:0008006" key="5">
    <source>
        <dbReference type="Google" id="ProtNLM"/>
    </source>
</evidence>
<name>A0A0F2M5M1_SPOSC</name>
<feature type="compositionally biased region" description="Polar residues" evidence="2">
    <location>
        <begin position="42"/>
        <end position="52"/>
    </location>
</feature>
<dbReference type="RefSeq" id="XP_016586766.1">
    <property type="nucleotide sequence ID" value="XM_016735792.1"/>
</dbReference>
<feature type="coiled-coil region" evidence="1">
    <location>
        <begin position="240"/>
        <end position="309"/>
    </location>
</feature>
<evidence type="ECO:0000313" key="4">
    <source>
        <dbReference type="Proteomes" id="UP000033710"/>
    </source>
</evidence>
<reference evidence="3 4" key="2">
    <citation type="journal article" date="2015" name="Eukaryot. Cell">
        <title>Asexual propagation of a virulent clone complex in a human and feline outbreak of sporotrichosis.</title>
        <authorList>
            <person name="Teixeira Mde M."/>
            <person name="Rodrigues A.M."/>
            <person name="Tsui C.K."/>
            <person name="de Almeida L.G."/>
            <person name="Van Diepeningen A.D."/>
            <person name="van den Ende B.G."/>
            <person name="Fernandes G.F."/>
            <person name="Kano R."/>
            <person name="Hamelin R.C."/>
            <person name="Lopes-Bezerra L.M."/>
            <person name="Vasconcelos A.T."/>
            <person name="de Hoog S."/>
            <person name="de Camargo Z.P."/>
            <person name="Felipe M.S."/>
        </authorList>
    </citation>
    <scope>NUCLEOTIDE SEQUENCE [LARGE SCALE GENOMIC DNA]</scope>
    <source>
        <strain evidence="3 4">1099-18</strain>
    </source>
</reference>
<dbReference type="Proteomes" id="UP000033710">
    <property type="component" value="Unassembled WGS sequence"/>
</dbReference>
<comment type="caution">
    <text evidence="3">The sequence shown here is derived from an EMBL/GenBank/DDBJ whole genome shotgun (WGS) entry which is preliminary data.</text>
</comment>
<evidence type="ECO:0000313" key="3">
    <source>
        <dbReference type="EMBL" id="KJR84090.1"/>
    </source>
</evidence>
<sequence length="469" mass="51229">MRRNSRGSTRGDKPLPSVPAMTTIARSSPSLSPASSAVPSHLNGSFASGGLSRTLSTIRAVTSFDDKPRQSFDDASSTSSPSLTRNSNSAFSSSVNSNVSTSSFTSQPQSPPGDSKSNGGRLKHSAAVASLPSGSRVSNLEVPSARSDSSTIRPDMGTPSRESSLSKGASKMPIAASMSVTSFDSPTGGRGGFNDSAGNRDAMTDGQQVDGVGGNGWDSTVGKAGLGKTGRVINRLVSDNEALKRDLKIEALKAEEAKQAARLLEDKMERIISDYESQLFEASVTKTLLARKERQVESLQGIVQLEKKRTTDAQDRERTWREEMEKIKFDSKRQVEEATGHAALMEGRYNAISSHWRDQGETVKRAAARMGKDVKELSEARRQDDEKINMLRDLCDQQDSNIKLLIQQKEDIARKFAEYKKEQEDLLHDIKTNAARREAEQEGTLEEARQVLDKLKWSLNIKNTIDWAS</sequence>
<protein>
    <recommendedName>
        <fullName evidence="5">SWI5-dependent HO expression protein 3</fullName>
    </recommendedName>
</protein>
<dbReference type="KEGG" id="ssck:SPSK_09216"/>
<feature type="region of interest" description="Disordered" evidence="2">
    <location>
        <begin position="1"/>
        <end position="52"/>
    </location>
</feature>
<gene>
    <name evidence="3" type="ORF">SPSK_09216</name>
</gene>